<evidence type="ECO:0000313" key="1">
    <source>
        <dbReference type="EMBL" id="MBB3927170.1"/>
    </source>
</evidence>
<name>A0A7W6BHM2_9SPHN</name>
<sequence>MSRRFVDLSIYLENDVITDPPFLRPHIDYQKHGETMAELQHFFPGVTAQDTPDEAGFAAAEWVKLTTHNGTHLDAPWHYHPTMDGGKPAMTIDEVPLEWCFQPGVKLDFRHFADGYVVTAADVEAELKRIGHELKPLEIVLVNTAAGGALGNPNFVNIGCGMGYEATMYLLERGIRVTGTDAWSWDAPFSYTAEKVKETGDMSLIWEGHKAGRDIGYCHLEKLHNLEALPGDGFLVSCFPHKIKGASAGWTRAVAIFEDGAVAA</sequence>
<keyword evidence="2" id="KW-1185">Reference proteome</keyword>
<dbReference type="GO" id="GO:0019441">
    <property type="term" value="P:L-tryptophan catabolic process to kynurenine"/>
    <property type="evidence" value="ECO:0007669"/>
    <property type="project" value="InterPro"/>
</dbReference>
<comment type="caution">
    <text evidence="1">The sequence shown here is derived from an EMBL/GenBank/DDBJ whole genome shotgun (WGS) entry which is preliminary data.</text>
</comment>
<accession>A0A7W6BHM2</accession>
<dbReference type="GO" id="GO:0004061">
    <property type="term" value="F:arylformamidase activity"/>
    <property type="evidence" value="ECO:0007669"/>
    <property type="project" value="InterPro"/>
</dbReference>
<proteinExistence type="predicted"/>
<evidence type="ECO:0000313" key="2">
    <source>
        <dbReference type="Proteomes" id="UP000571950"/>
    </source>
</evidence>
<dbReference type="RefSeq" id="WP_188072677.1">
    <property type="nucleotide sequence ID" value="NZ_BSPS01000013.1"/>
</dbReference>
<dbReference type="AlphaFoldDB" id="A0A7W6BHM2"/>
<reference evidence="1 2" key="1">
    <citation type="submission" date="2020-08" db="EMBL/GenBank/DDBJ databases">
        <title>Genomic Encyclopedia of Type Strains, Phase IV (KMG-IV): sequencing the most valuable type-strain genomes for metagenomic binning, comparative biology and taxonomic classification.</title>
        <authorList>
            <person name="Goeker M."/>
        </authorList>
    </citation>
    <scope>NUCLEOTIDE SEQUENCE [LARGE SCALE GENOMIC DNA]</scope>
    <source>
        <strain evidence="1 2">DSM 26189</strain>
    </source>
</reference>
<dbReference type="SUPFAM" id="SSF102198">
    <property type="entry name" value="Putative cyclase"/>
    <property type="match status" value="1"/>
</dbReference>
<dbReference type="InterPro" id="IPR007325">
    <property type="entry name" value="KFase/CYL"/>
</dbReference>
<gene>
    <name evidence="1" type="ORF">GGR43_002893</name>
</gene>
<organism evidence="1 2">
    <name type="scientific">Sphingobium jiangsuense</name>
    <dbReference type="NCBI Taxonomy" id="870476"/>
    <lineage>
        <taxon>Bacteria</taxon>
        <taxon>Pseudomonadati</taxon>
        <taxon>Pseudomonadota</taxon>
        <taxon>Alphaproteobacteria</taxon>
        <taxon>Sphingomonadales</taxon>
        <taxon>Sphingomonadaceae</taxon>
        <taxon>Sphingobium</taxon>
    </lineage>
</organism>
<dbReference type="PANTHER" id="PTHR43564">
    <property type="entry name" value="KYNURENINE FORMAMIDASE-LIKE PROTEIN"/>
    <property type="match status" value="1"/>
</dbReference>
<protein>
    <submittedName>
        <fullName evidence="1">Kynurenine formamidase</fullName>
    </submittedName>
</protein>
<dbReference type="InterPro" id="IPR037175">
    <property type="entry name" value="KFase_sf"/>
</dbReference>
<dbReference type="Gene3D" id="3.50.30.50">
    <property type="entry name" value="Putative cyclase"/>
    <property type="match status" value="1"/>
</dbReference>
<dbReference type="Pfam" id="PF04199">
    <property type="entry name" value="Cyclase"/>
    <property type="match status" value="1"/>
</dbReference>
<dbReference type="EMBL" id="JACIDT010000010">
    <property type="protein sequence ID" value="MBB3927170.1"/>
    <property type="molecule type" value="Genomic_DNA"/>
</dbReference>
<dbReference type="PANTHER" id="PTHR43564:SF2">
    <property type="entry name" value="BLR6059 PROTEIN"/>
    <property type="match status" value="1"/>
</dbReference>
<dbReference type="Proteomes" id="UP000571950">
    <property type="component" value="Unassembled WGS sequence"/>
</dbReference>